<feature type="domain" description="Aminoglycoside phosphotransferase" evidence="1">
    <location>
        <begin position="65"/>
        <end position="316"/>
    </location>
</feature>
<dbReference type="RefSeq" id="XP_040657345.1">
    <property type="nucleotide sequence ID" value="XM_040802312.1"/>
</dbReference>
<dbReference type="InterPro" id="IPR002575">
    <property type="entry name" value="Aminoglycoside_PTrfase"/>
</dbReference>
<proteinExistence type="predicted"/>
<dbReference type="AlphaFoldDB" id="A0A151GLL1"/>
<sequence length="483" mass="55508">MRVNEHVVAENDSVAQQWLALVASFDHLDAPRSRVEFIAARYRKQPCRVVQRIQGAFNYCFRIRFDDANDEWIIRFPIPGYAMDPCRKTQNEVDVMRFIQSNTTIPIPKVFGSGVADGDFDGLGPYIVMEYVHGLSLDDLILENDEEWALRKDCPAETIEKVYRQIACIYLQLFQHSFPKIGSLSAVDSDGVAPEWRLALGPLTFKMNEVERMGGVRIGASDGPFDQTIDYFQTLVDQSLSHLLHNPHAGRDEQEIQADRHSIDTLGSLARHFSSKGNVENQYRLFCDDLRFGNILVDESYQIVAVLDWEFCYVAPQSFLCSPPSWLIGTEPFEWKDDDVAYFTEKVGLFLSLLGEEEEKRDENDHRLSHLMRDSMRDGTFWFNLAIRESFPLSDIMSHCRNLEAFQNLTLYCGSSSDRKVTDKTPERQKWRAVDNSSLSPFLSTMWKSFRSSLPTIDRISELLKSRGRSKDVHVGRNADERQ</sequence>
<dbReference type="Pfam" id="PF01636">
    <property type="entry name" value="APH"/>
    <property type="match status" value="1"/>
</dbReference>
<dbReference type="GeneID" id="63717649"/>
<evidence type="ECO:0000313" key="2">
    <source>
        <dbReference type="EMBL" id="KYK57993.1"/>
    </source>
</evidence>
<gene>
    <name evidence="2" type="ORF">DCS_05006</name>
</gene>
<accession>A0A151GLL1</accession>
<dbReference type="InParanoid" id="A0A151GLL1"/>
<evidence type="ECO:0000259" key="1">
    <source>
        <dbReference type="Pfam" id="PF01636"/>
    </source>
</evidence>
<dbReference type="Proteomes" id="UP000076580">
    <property type="component" value="Chromosome 02"/>
</dbReference>
<name>A0A151GLL1_DRECN</name>
<organism evidence="2 3">
    <name type="scientific">Drechmeria coniospora</name>
    <name type="common">Nematophagous fungus</name>
    <name type="synonym">Meria coniospora</name>
    <dbReference type="NCBI Taxonomy" id="98403"/>
    <lineage>
        <taxon>Eukaryota</taxon>
        <taxon>Fungi</taxon>
        <taxon>Dikarya</taxon>
        <taxon>Ascomycota</taxon>
        <taxon>Pezizomycotina</taxon>
        <taxon>Sordariomycetes</taxon>
        <taxon>Hypocreomycetidae</taxon>
        <taxon>Hypocreales</taxon>
        <taxon>Ophiocordycipitaceae</taxon>
        <taxon>Drechmeria</taxon>
    </lineage>
</organism>
<protein>
    <submittedName>
        <fullName evidence="2">Phosphotransferase enzyme family protein</fullName>
    </submittedName>
</protein>
<dbReference type="SUPFAM" id="SSF56112">
    <property type="entry name" value="Protein kinase-like (PK-like)"/>
    <property type="match status" value="1"/>
</dbReference>
<dbReference type="InterPro" id="IPR011009">
    <property type="entry name" value="Kinase-like_dom_sf"/>
</dbReference>
<dbReference type="GO" id="GO:0016740">
    <property type="term" value="F:transferase activity"/>
    <property type="evidence" value="ECO:0007669"/>
    <property type="project" value="UniProtKB-KW"/>
</dbReference>
<dbReference type="PANTHER" id="PTHR21310">
    <property type="entry name" value="AMINOGLYCOSIDE PHOSPHOTRANSFERASE-RELATED-RELATED"/>
    <property type="match status" value="1"/>
</dbReference>
<comment type="caution">
    <text evidence="2">The sequence shown here is derived from an EMBL/GenBank/DDBJ whole genome shotgun (WGS) entry which is preliminary data.</text>
</comment>
<dbReference type="PANTHER" id="PTHR21310:SF37">
    <property type="entry name" value="AMINOGLYCOSIDE PHOSPHOTRANSFERASE DOMAIN-CONTAINING PROTEIN"/>
    <property type="match status" value="1"/>
</dbReference>
<evidence type="ECO:0000313" key="3">
    <source>
        <dbReference type="Proteomes" id="UP000076580"/>
    </source>
</evidence>
<dbReference type="InterPro" id="IPR051678">
    <property type="entry name" value="AGP_Transferase"/>
</dbReference>
<dbReference type="EMBL" id="LAYC01000002">
    <property type="protein sequence ID" value="KYK57993.1"/>
    <property type="molecule type" value="Genomic_DNA"/>
</dbReference>
<keyword evidence="3" id="KW-1185">Reference proteome</keyword>
<reference evidence="2 3" key="1">
    <citation type="journal article" date="2016" name="Sci. Rep.">
        <title>Insights into Adaptations to a Near-Obligate Nematode Endoparasitic Lifestyle from the Finished Genome of Drechmeria coniospora.</title>
        <authorList>
            <person name="Zhang L."/>
            <person name="Zhou Z."/>
            <person name="Guo Q."/>
            <person name="Fokkens L."/>
            <person name="Miskei M."/>
            <person name="Pocsi I."/>
            <person name="Zhang W."/>
            <person name="Chen M."/>
            <person name="Wang L."/>
            <person name="Sun Y."/>
            <person name="Donzelli B.G."/>
            <person name="Gibson D.M."/>
            <person name="Nelson D.R."/>
            <person name="Luo J.G."/>
            <person name="Rep M."/>
            <person name="Liu H."/>
            <person name="Yang S."/>
            <person name="Wang J."/>
            <person name="Krasnoff S.B."/>
            <person name="Xu Y."/>
            <person name="Molnar I."/>
            <person name="Lin M."/>
        </authorList>
    </citation>
    <scope>NUCLEOTIDE SEQUENCE [LARGE SCALE GENOMIC DNA]</scope>
    <source>
        <strain evidence="2 3">ARSEF 6962</strain>
    </source>
</reference>
<keyword evidence="2" id="KW-0808">Transferase</keyword>